<accession>A0ABD2KHB0</accession>
<comment type="caution">
    <text evidence="1">The sequence shown here is derived from an EMBL/GenBank/DDBJ whole genome shotgun (WGS) entry which is preliminary data.</text>
</comment>
<organism evidence="1 2">
    <name type="scientific">Heterodera schachtii</name>
    <name type="common">Sugarbeet cyst nematode worm</name>
    <name type="synonym">Tylenchus schachtii</name>
    <dbReference type="NCBI Taxonomy" id="97005"/>
    <lineage>
        <taxon>Eukaryota</taxon>
        <taxon>Metazoa</taxon>
        <taxon>Ecdysozoa</taxon>
        <taxon>Nematoda</taxon>
        <taxon>Chromadorea</taxon>
        <taxon>Rhabditida</taxon>
        <taxon>Tylenchina</taxon>
        <taxon>Tylenchomorpha</taxon>
        <taxon>Tylenchoidea</taxon>
        <taxon>Heteroderidae</taxon>
        <taxon>Heteroderinae</taxon>
        <taxon>Heterodera</taxon>
    </lineage>
</organism>
<evidence type="ECO:0000313" key="1">
    <source>
        <dbReference type="EMBL" id="KAL3102307.1"/>
    </source>
</evidence>
<dbReference type="Proteomes" id="UP001620645">
    <property type="component" value="Unassembled WGS sequence"/>
</dbReference>
<gene>
    <name evidence="1" type="ORF">niasHS_003716</name>
</gene>
<protein>
    <recommendedName>
        <fullName evidence="3">Gamma-tubulin complex component</fullName>
    </recommendedName>
</protein>
<keyword evidence="2" id="KW-1185">Reference proteome</keyword>
<name>A0ABD2KHB0_HETSC</name>
<reference evidence="1 2" key="1">
    <citation type="submission" date="2024-10" db="EMBL/GenBank/DDBJ databases">
        <authorList>
            <person name="Kim D."/>
        </authorList>
    </citation>
    <scope>NUCLEOTIDE SEQUENCE [LARGE SCALE GENOMIC DNA]</scope>
    <source>
        <strain evidence="1">Taebaek</strain>
    </source>
</reference>
<proteinExistence type="predicted"/>
<dbReference type="EMBL" id="JBICCN010000026">
    <property type="protein sequence ID" value="KAL3102307.1"/>
    <property type="molecule type" value="Genomic_DNA"/>
</dbReference>
<evidence type="ECO:0000313" key="2">
    <source>
        <dbReference type="Proteomes" id="UP001620645"/>
    </source>
</evidence>
<evidence type="ECO:0008006" key="3">
    <source>
        <dbReference type="Google" id="ProtNLM"/>
    </source>
</evidence>
<sequence length="643" mass="74708">MSFYNAGFGESNQQYFAQERTDVQTQQIFLAICRSFVSPAVPLTVPLSEDRQGNIYVSWDVLSFDGIRRSFAGALAWQKSQFEAVLQTASELRRKLRLIDEFFVDPFSYAQEVNSLIDSHFMVASVCDALSFFAEAKTMAGKMLETEGQFSGIHCFGEFLQMLRKRFSEFPQYLEKFLKSKNDNLTRTEPPIYTFWADFIQHLDFWPIYESENLMPAWKTTLFEGMVRLLGKYLTLRLKSARNETANWERLAFLESLWTNDELVLSRLNFVANCGQNIPLEMLEENGQLCPFYETFISHLRKFKEDGRLRFTRCFLLQLVRQSLVRHCVQIDNILLLYLSKDNLLKTQLNFLINVTSLNSFWVRNQSELFDENGPNEKGVNECFSEQIWPLRILLDQRLFHQLFAVCGHLHRVQCTLFKVLAALPIWQRFRQRLAPWAIPFATNCPKGRLCGALGAQLTGQLQQLLHLLFTYFFSLNSFCSRALVEKSRNCDENIHFIVLVEMVHEWNNALTKLLLVIEEIFRDPIDELTRINAAFCELIVSPSVSPSIVDNGPNDQISENSHKENGRIEEDRIDDEFSLLDDLSDRLRRVRLYMKHCQLNWTSELAKTAADKPNSSLNFSSQLFTRFPFVSTQILSEHSSNR</sequence>
<dbReference type="AlphaFoldDB" id="A0ABD2KHB0"/>